<comment type="caution">
    <text evidence="15">The sequence shown here is derived from an EMBL/GenBank/DDBJ whole genome shotgun (WGS) entry which is preliminary data.</text>
</comment>
<dbReference type="PANTHER" id="PTHR47354">
    <property type="entry name" value="NADH OXIDOREDUCTASE HCR"/>
    <property type="match status" value="1"/>
</dbReference>
<dbReference type="InterPro" id="IPR017938">
    <property type="entry name" value="Riboflavin_synthase-like_b-brl"/>
</dbReference>
<evidence type="ECO:0000256" key="10">
    <source>
        <dbReference type="ARBA" id="ARBA00023004"/>
    </source>
</evidence>
<evidence type="ECO:0000256" key="2">
    <source>
        <dbReference type="ARBA" id="ARBA00004141"/>
    </source>
</evidence>
<dbReference type="GO" id="GO:0016020">
    <property type="term" value="C:membrane"/>
    <property type="evidence" value="ECO:0007669"/>
    <property type="project" value="UniProtKB-SubCell"/>
</dbReference>
<keyword evidence="6" id="KW-0479">Metal-binding</keyword>
<dbReference type="GO" id="GO:0051537">
    <property type="term" value="F:2 iron, 2 sulfur cluster binding"/>
    <property type="evidence" value="ECO:0007669"/>
    <property type="project" value="UniProtKB-KW"/>
</dbReference>
<evidence type="ECO:0000256" key="8">
    <source>
        <dbReference type="ARBA" id="ARBA00022989"/>
    </source>
</evidence>
<keyword evidence="5" id="KW-0001">2Fe-2S</keyword>
<name>A0AA41W8H6_9GAMM</name>
<organism evidence="15 16">
    <name type="scientific">Echinimonas agarilytica</name>
    <dbReference type="NCBI Taxonomy" id="1215918"/>
    <lineage>
        <taxon>Bacteria</taxon>
        <taxon>Pseudomonadati</taxon>
        <taxon>Pseudomonadota</taxon>
        <taxon>Gammaproteobacteria</taxon>
        <taxon>Alteromonadales</taxon>
        <taxon>Echinimonadaceae</taxon>
        <taxon>Echinimonas</taxon>
    </lineage>
</organism>
<protein>
    <submittedName>
        <fullName evidence="15">Ferredoxin reductase family protein</fullName>
    </submittedName>
</protein>
<dbReference type="PRINTS" id="PR00410">
    <property type="entry name" value="PHEHYDRXLASE"/>
</dbReference>
<dbReference type="AlphaFoldDB" id="A0AA41W8H6"/>
<dbReference type="Gene3D" id="3.40.50.80">
    <property type="entry name" value="Nucleotide-binding domain of ferredoxin-NADP reductase (FNR) module"/>
    <property type="match status" value="1"/>
</dbReference>
<dbReference type="EMBL" id="JAMQGP010000006">
    <property type="protein sequence ID" value="MCM2680418.1"/>
    <property type="molecule type" value="Genomic_DNA"/>
</dbReference>
<dbReference type="InterPro" id="IPR050415">
    <property type="entry name" value="MRET"/>
</dbReference>
<dbReference type="InterPro" id="IPR017927">
    <property type="entry name" value="FAD-bd_FR_type"/>
</dbReference>
<dbReference type="InterPro" id="IPR013130">
    <property type="entry name" value="Fe3_Rdtase_TM_dom"/>
</dbReference>
<dbReference type="Proteomes" id="UP001165393">
    <property type="component" value="Unassembled WGS sequence"/>
</dbReference>
<feature type="transmembrane region" description="Helical" evidence="13">
    <location>
        <begin position="142"/>
        <end position="160"/>
    </location>
</feature>
<proteinExistence type="predicted"/>
<keyword evidence="9" id="KW-0560">Oxidoreductase</keyword>
<dbReference type="CDD" id="cd06198">
    <property type="entry name" value="FNR_like_3"/>
    <property type="match status" value="1"/>
</dbReference>
<evidence type="ECO:0000256" key="7">
    <source>
        <dbReference type="ARBA" id="ARBA00022827"/>
    </source>
</evidence>
<keyword evidence="8 13" id="KW-1133">Transmembrane helix</keyword>
<keyword evidence="10" id="KW-0408">Iron</keyword>
<gene>
    <name evidence="15" type="ORF">NAF29_12150</name>
</gene>
<dbReference type="SUPFAM" id="SSF63380">
    <property type="entry name" value="Riboflavin synthase domain-like"/>
    <property type="match status" value="1"/>
</dbReference>
<evidence type="ECO:0000259" key="14">
    <source>
        <dbReference type="PROSITE" id="PS51384"/>
    </source>
</evidence>
<comment type="cofactor">
    <cofactor evidence="1">
        <name>FAD</name>
        <dbReference type="ChEBI" id="CHEBI:57692"/>
    </cofactor>
</comment>
<evidence type="ECO:0000256" key="11">
    <source>
        <dbReference type="ARBA" id="ARBA00023014"/>
    </source>
</evidence>
<keyword evidence="12 13" id="KW-0472">Membrane</keyword>
<evidence type="ECO:0000256" key="6">
    <source>
        <dbReference type="ARBA" id="ARBA00022723"/>
    </source>
</evidence>
<keyword evidence="3" id="KW-0285">Flavoprotein</keyword>
<feature type="transmembrane region" description="Helical" evidence="13">
    <location>
        <begin position="34"/>
        <end position="55"/>
    </location>
</feature>
<keyword evidence="4 13" id="KW-0812">Transmembrane</keyword>
<evidence type="ECO:0000256" key="12">
    <source>
        <dbReference type="ARBA" id="ARBA00023136"/>
    </source>
</evidence>
<dbReference type="PANTHER" id="PTHR47354:SF8">
    <property type="entry name" value="1,2-PHENYLACETYL-COA EPOXIDASE, SUBUNIT E"/>
    <property type="match status" value="1"/>
</dbReference>
<dbReference type="GO" id="GO:0050660">
    <property type="term" value="F:flavin adenine dinucleotide binding"/>
    <property type="evidence" value="ECO:0007669"/>
    <property type="project" value="TreeGrafter"/>
</dbReference>
<feature type="transmembrane region" description="Helical" evidence="13">
    <location>
        <begin position="76"/>
        <end position="93"/>
    </location>
</feature>
<dbReference type="InterPro" id="IPR013112">
    <property type="entry name" value="FAD-bd_8"/>
</dbReference>
<comment type="subcellular location">
    <subcellularLocation>
        <location evidence="2">Membrane</location>
        <topology evidence="2">Multi-pass membrane protein</topology>
    </subcellularLocation>
</comment>
<evidence type="ECO:0000313" key="15">
    <source>
        <dbReference type="EMBL" id="MCM2680418.1"/>
    </source>
</evidence>
<dbReference type="Pfam" id="PF01794">
    <property type="entry name" value="Ferric_reduct"/>
    <property type="match status" value="1"/>
</dbReference>
<evidence type="ECO:0000313" key="16">
    <source>
        <dbReference type="Proteomes" id="UP001165393"/>
    </source>
</evidence>
<dbReference type="InterPro" id="IPR039261">
    <property type="entry name" value="FNR_nucleotide-bd"/>
</dbReference>
<feature type="transmembrane region" description="Helical" evidence="13">
    <location>
        <begin position="7"/>
        <end position="28"/>
    </location>
</feature>
<keyword evidence="7" id="KW-0274">FAD</keyword>
<evidence type="ECO:0000256" key="3">
    <source>
        <dbReference type="ARBA" id="ARBA00022630"/>
    </source>
</evidence>
<dbReference type="RefSeq" id="WP_251261853.1">
    <property type="nucleotide sequence ID" value="NZ_JAMQGP010000006.1"/>
</dbReference>
<feature type="domain" description="FAD-binding FR-type" evidence="14">
    <location>
        <begin position="187"/>
        <end position="295"/>
    </location>
</feature>
<feature type="transmembrane region" description="Helical" evidence="13">
    <location>
        <begin position="113"/>
        <end position="130"/>
    </location>
</feature>
<keyword evidence="11" id="KW-0411">Iron-sulfur</keyword>
<evidence type="ECO:0000256" key="4">
    <source>
        <dbReference type="ARBA" id="ARBA00022692"/>
    </source>
</evidence>
<feature type="transmembrane region" description="Helical" evidence="13">
    <location>
        <begin position="172"/>
        <end position="195"/>
    </location>
</feature>
<evidence type="ECO:0000256" key="13">
    <source>
        <dbReference type="SAM" id="Phobius"/>
    </source>
</evidence>
<dbReference type="SUPFAM" id="SSF52343">
    <property type="entry name" value="Ferredoxin reductase-like, C-terminal NADP-linked domain"/>
    <property type="match status" value="1"/>
</dbReference>
<dbReference type="PROSITE" id="PS51384">
    <property type="entry name" value="FAD_FR"/>
    <property type="match status" value="1"/>
</dbReference>
<dbReference type="GO" id="GO:0016491">
    <property type="term" value="F:oxidoreductase activity"/>
    <property type="evidence" value="ECO:0007669"/>
    <property type="project" value="UniProtKB-KW"/>
</dbReference>
<reference evidence="15 16" key="1">
    <citation type="journal article" date="2013" name="Antonie Van Leeuwenhoek">
        <title>Echinimonas agarilytica gen. nov., sp. nov., a new gammaproteobacterium isolated from the sea urchin Strongylocentrotus intermedius.</title>
        <authorList>
            <person name="Nedashkovskaya O.I."/>
            <person name="Stenkova A.M."/>
            <person name="Zhukova N.V."/>
            <person name="Van Trappen S."/>
            <person name="Lee J.S."/>
            <person name="Kim S.B."/>
        </authorList>
    </citation>
    <scope>NUCLEOTIDE SEQUENCE [LARGE SCALE GENOMIC DNA]</scope>
    <source>
        <strain evidence="15 16">KMM 6351</strain>
    </source>
</reference>
<evidence type="ECO:0000256" key="5">
    <source>
        <dbReference type="ARBA" id="ARBA00022714"/>
    </source>
</evidence>
<evidence type="ECO:0000256" key="9">
    <source>
        <dbReference type="ARBA" id="ARBA00023002"/>
    </source>
</evidence>
<dbReference type="Gene3D" id="2.40.30.10">
    <property type="entry name" value="Translation factors"/>
    <property type="match status" value="1"/>
</dbReference>
<keyword evidence="16" id="KW-1185">Reference proteome</keyword>
<dbReference type="Pfam" id="PF08022">
    <property type="entry name" value="FAD_binding_8"/>
    <property type="match status" value="1"/>
</dbReference>
<dbReference type="GO" id="GO:0046872">
    <property type="term" value="F:metal ion binding"/>
    <property type="evidence" value="ECO:0007669"/>
    <property type="project" value="UniProtKB-KW"/>
</dbReference>
<accession>A0AA41W8H6</accession>
<evidence type="ECO:0000256" key="1">
    <source>
        <dbReference type="ARBA" id="ARBA00001974"/>
    </source>
</evidence>
<sequence length="421" mass="48402">MLNISRYIIGFIVLMCITLTMIEIPASYWFSFHFLSFSSAICSFSLMAMSCILASRWRVLERFWGGLDRVYESHKWFGIFALVFASLHLLFKAHGGSWDVTALLEISKPVARFIRQFSFIALMFVVLLALNRNIKYSEWYGWHRLSGIAFVVIIIHWLTVKVPFELSSPMGYWLLAMSLLGFLSILYKWFLYALVANHKYYEVSKIQQRDGSVEITLLPIEDALEFEPGQFAFLSFRQKELREPHPFTIAESNRFDGQVSFVIRSLGDYTERLTKSVKAGLTADIYGPYGNFQRGNEGKHEIWVAGGVGVTPFIAWMKDVEAGNFHDVDFYYFYNEGHEFPKVKDLQAMCDVAGVRFYPLSTRIDESNMSHNLKRIVELNGADGIDVCFCGPKSLLSATQKLMDKHGVPETAIRHEMFTFR</sequence>